<dbReference type="PANTHER" id="PTHR11705">
    <property type="entry name" value="PROTEASE FAMILY M14 CARBOXYPEPTIDASE A,B"/>
    <property type="match status" value="1"/>
</dbReference>
<evidence type="ECO:0000256" key="1">
    <source>
        <dbReference type="ARBA" id="ARBA00001947"/>
    </source>
</evidence>
<evidence type="ECO:0000256" key="10">
    <source>
        <dbReference type="PROSITE-ProRule" id="PRU01379"/>
    </source>
</evidence>
<dbReference type="Gene3D" id="3.40.630.10">
    <property type="entry name" value="Zn peptidases"/>
    <property type="match status" value="1"/>
</dbReference>
<feature type="compositionally biased region" description="Low complexity" evidence="11">
    <location>
        <begin position="454"/>
        <end position="464"/>
    </location>
</feature>
<dbReference type="EMBL" id="JRES01000080">
    <property type="protein sequence ID" value="KNC34340.1"/>
    <property type="molecule type" value="Genomic_DNA"/>
</dbReference>
<keyword evidence="9" id="KW-0482">Metalloprotease</keyword>
<evidence type="ECO:0000256" key="11">
    <source>
        <dbReference type="SAM" id="MobiDB-lite"/>
    </source>
</evidence>
<proteinExistence type="inferred from homology"/>
<keyword evidence="8" id="KW-0862">Zinc</keyword>
<keyword evidence="6" id="KW-0732">Signal</keyword>
<keyword evidence="3" id="KW-0121">Carboxypeptidase</keyword>
<reference evidence="13 14" key="1">
    <citation type="journal article" date="2015" name="Nat. Commun.">
        <title>Lucilia cuprina genome unlocks parasitic fly biology to underpin future interventions.</title>
        <authorList>
            <person name="Anstead C.A."/>
            <person name="Korhonen P.K."/>
            <person name="Young N.D."/>
            <person name="Hall R.S."/>
            <person name="Jex A.R."/>
            <person name="Murali S.C."/>
            <person name="Hughes D.S."/>
            <person name="Lee S.F."/>
            <person name="Perry T."/>
            <person name="Stroehlein A.J."/>
            <person name="Ansell B.R."/>
            <person name="Breugelmans B."/>
            <person name="Hofmann A."/>
            <person name="Qu J."/>
            <person name="Dugan S."/>
            <person name="Lee S.L."/>
            <person name="Chao H."/>
            <person name="Dinh H."/>
            <person name="Han Y."/>
            <person name="Doddapaneni H.V."/>
            <person name="Worley K.C."/>
            <person name="Muzny D.M."/>
            <person name="Ioannidis P."/>
            <person name="Waterhouse R.M."/>
            <person name="Zdobnov E.M."/>
            <person name="James P.J."/>
            <person name="Bagnall N.H."/>
            <person name="Kotze A.C."/>
            <person name="Gibbs R.A."/>
            <person name="Richards S."/>
            <person name="Batterham P."/>
            <person name="Gasser R.B."/>
        </authorList>
    </citation>
    <scope>NUCLEOTIDE SEQUENCE [LARGE SCALE GENOMIC DNA]</scope>
    <source>
        <strain evidence="13 14">LS</strain>
        <tissue evidence="13">Full body</tissue>
    </source>
</reference>
<keyword evidence="4" id="KW-0645">Protease</keyword>
<keyword evidence="7" id="KW-0378">Hydrolase</keyword>
<evidence type="ECO:0000313" key="14">
    <source>
        <dbReference type="Proteomes" id="UP000037069"/>
    </source>
</evidence>
<comment type="similarity">
    <text evidence="2 10">Belongs to the peptidase M14 family.</text>
</comment>
<keyword evidence="5" id="KW-0479">Metal-binding</keyword>
<dbReference type="GO" id="GO:0005615">
    <property type="term" value="C:extracellular space"/>
    <property type="evidence" value="ECO:0007669"/>
    <property type="project" value="TreeGrafter"/>
</dbReference>
<evidence type="ECO:0000313" key="13">
    <source>
        <dbReference type="EMBL" id="KNC34340.1"/>
    </source>
</evidence>
<dbReference type="GO" id="GO:0006508">
    <property type="term" value="P:proteolysis"/>
    <property type="evidence" value="ECO:0007669"/>
    <property type="project" value="UniProtKB-KW"/>
</dbReference>
<dbReference type="InterPro" id="IPR000834">
    <property type="entry name" value="Peptidase_M14"/>
</dbReference>
<evidence type="ECO:0000256" key="7">
    <source>
        <dbReference type="ARBA" id="ARBA00022801"/>
    </source>
</evidence>
<comment type="cofactor">
    <cofactor evidence="1">
        <name>Zn(2+)</name>
        <dbReference type="ChEBI" id="CHEBI:29105"/>
    </cofactor>
</comment>
<sequence length="491" mass="56613">MLKSQGEFVNPIEDSKVSLNNVFELSSLLPDIKTYQAPLNHENSKWPILINNHTRIRSKTCIKLSSPKSKHKRKKTSVSMKLATVTRPDILHSYLSYSEILQYFDYIKIRFMDFVKIHTLGTTFERRSIKCIEINWNNEKAKENRARSAPINYMELKLLEENSPNNGRNIVFIEGGTHAREWLSVTVALNCIYQLTEKNVRHRDLLRKLKFYIVPVVNPDGYEYARNFNPRWRKNRRPTANGDYIGTDCNRNFDFHWDVNRAKAKRNTYQGDKPFSEHETKAVATILHSLAPGLLFFLSLHSYAQSIMYPWGYSKSLPKNAKLMESVAIAGRNAIKALSGRYYRVGSISHITKRHIAGSVVDYAYGAVKIPLTLVMELPSSEYGFQPPADKIYPLGMESWHGIREMCKKAYSLKTQIEEEEIMNETKDESSAVETKEDKNEDKTVQKQTKVKNQKLISKQLSNNKSNKLKFNNAKNRLTEGIITSISDVKF</sequence>
<evidence type="ECO:0000259" key="12">
    <source>
        <dbReference type="PROSITE" id="PS52035"/>
    </source>
</evidence>
<dbReference type="Pfam" id="PF00246">
    <property type="entry name" value="Peptidase_M14"/>
    <property type="match status" value="1"/>
</dbReference>
<evidence type="ECO:0000256" key="4">
    <source>
        <dbReference type="ARBA" id="ARBA00022670"/>
    </source>
</evidence>
<evidence type="ECO:0000256" key="3">
    <source>
        <dbReference type="ARBA" id="ARBA00022645"/>
    </source>
</evidence>
<keyword evidence="14" id="KW-1185">Reference proteome</keyword>
<dbReference type="GO" id="GO:0008270">
    <property type="term" value="F:zinc ion binding"/>
    <property type="evidence" value="ECO:0007669"/>
    <property type="project" value="InterPro"/>
</dbReference>
<feature type="domain" description="Peptidase M14" evidence="12">
    <location>
        <begin position="93"/>
        <end position="410"/>
    </location>
</feature>
<evidence type="ECO:0000256" key="2">
    <source>
        <dbReference type="ARBA" id="ARBA00005988"/>
    </source>
</evidence>
<dbReference type="SUPFAM" id="SSF53187">
    <property type="entry name" value="Zn-dependent exopeptidases"/>
    <property type="match status" value="1"/>
</dbReference>
<dbReference type="Proteomes" id="UP000037069">
    <property type="component" value="Unassembled WGS sequence"/>
</dbReference>
<evidence type="ECO:0000256" key="6">
    <source>
        <dbReference type="ARBA" id="ARBA00022729"/>
    </source>
</evidence>
<feature type="region of interest" description="Disordered" evidence="11">
    <location>
        <begin position="423"/>
        <end position="464"/>
    </location>
</feature>
<dbReference type="PANTHER" id="PTHR11705:SF154">
    <property type="entry name" value="PEPTIDASE M14 CARBOXYPEPTIDASE A DOMAIN-CONTAINING PROTEIN"/>
    <property type="match status" value="1"/>
</dbReference>
<comment type="caution">
    <text evidence="13">The sequence shown here is derived from an EMBL/GenBank/DDBJ whole genome shotgun (WGS) entry which is preliminary data.</text>
</comment>
<dbReference type="PRINTS" id="PR00765">
    <property type="entry name" value="CRBOXYPTASEA"/>
</dbReference>
<protein>
    <recommendedName>
        <fullName evidence="12">Peptidase M14 domain-containing protein</fullName>
    </recommendedName>
</protein>
<dbReference type="PROSITE" id="PS52035">
    <property type="entry name" value="PEPTIDASE_M14"/>
    <property type="match status" value="1"/>
</dbReference>
<organism evidence="13 14">
    <name type="scientific">Lucilia cuprina</name>
    <name type="common">Green bottle fly</name>
    <name type="synonym">Australian sheep blowfly</name>
    <dbReference type="NCBI Taxonomy" id="7375"/>
    <lineage>
        <taxon>Eukaryota</taxon>
        <taxon>Metazoa</taxon>
        <taxon>Ecdysozoa</taxon>
        <taxon>Arthropoda</taxon>
        <taxon>Hexapoda</taxon>
        <taxon>Insecta</taxon>
        <taxon>Pterygota</taxon>
        <taxon>Neoptera</taxon>
        <taxon>Endopterygota</taxon>
        <taxon>Diptera</taxon>
        <taxon>Brachycera</taxon>
        <taxon>Muscomorpha</taxon>
        <taxon>Oestroidea</taxon>
        <taxon>Calliphoridae</taxon>
        <taxon>Luciliinae</taxon>
        <taxon>Lucilia</taxon>
    </lineage>
</organism>
<evidence type="ECO:0000256" key="8">
    <source>
        <dbReference type="ARBA" id="ARBA00022833"/>
    </source>
</evidence>
<feature type="compositionally biased region" description="Basic and acidic residues" evidence="11">
    <location>
        <begin position="424"/>
        <end position="445"/>
    </location>
</feature>
<evidence type="ECO:0000256" key="5">
    <source>
        <dbReference type="ARBA" id="ARBA00022723"/>
    </source>
</evidence>
<dbReference type="FunFam" id="3.40.630.10:FF:000084">
    <property type="entry name" value="Carboxypeptidase B2"/>
    <property type="match status" value="1"/>
</dbReference>
<dbReference type="STRING" id="7375.A0A0L0CPP8"/>
<dbReference type="SMART" id="SM00631">
    <property type="entry name" value="Zn_pept"/>
    <property type="match status" value="1"/>
</dbReference>
<dbReference type="OMA" id="NTYKGER"/>
<accession>A0A0L0CPP8</accession>
<gene>
    <name evidence="13" type="ORF">FF38_05974</name>
</gene>
<name>A0A0L0CPP8_LUCCU</name>
<dbReference type="AlphaFoldDB" id="A0A0L0CPP8"/>
<evidence type="ECO:0000256" key="9">
    <source>
        <dbReference type="ARBA" id="ARBA00023049"/>
    </source>
</evidence>
<feature type="active site" description="Proton donor/acceptor" evidence="10">
    <location>
        <position position="377"/>
    </location>
</feature>
<dbReference type="GO" id="GO:0004181">
    <property type="term" value="F:metallocarboxypeptidase activity"/>
    <property type="evidence" value="ECO:0007669"/>
    <property type="project" value="InterPro"/>
</dbReference>
<dbReference type="OrthoDB" id="3626597at2759"/>